<dbReference type="PANTHER" id="PTHR43649:SF30">
    <property type="entry name" value="ABC TRANSPORTER SUBSTRATE-BINDING PROTEIN"/>
    <property type="match status" value="1"/>
</dbReference>
<dbReference type="InterPro" id="IPR006311">
    <property type="entry name" value="TAT_signal"/>
</dbReference>
<protein>
    <submittedName>
        <fullName evidence="4">Extracellular solute-binding protein</fullName>
    </submittedName>
</protein>
<dbReference type="AlphaFoldDB" id="A0A5M6IS18"/>
<evidence type="ECO:0000256" key="2">
    <source>
        <dbReference type="ARBA" id="ARBA00008520"/>
    </source>
</evidence>
<dbReference type="GO" id="GO:0042597">
    <property type="term" value="C:periplasmic space"/>
    <property type="evidence" value="ECO:0007669"/>
    <property type="project" value="UniProtKB-SubCell"/>
</dbReference>
<dbReference type="Pfam" id="PF13416">
    <property type="entry name" value="SBP_bac_8"/>
    <property type="match status" value="1"/>
</dbReference>
<dbReference type="Gene3D" id="3.40.190.10">
    <property type="entry name" value="Periplasmic binding protein-like II"/>
    <property type="match status" value="1"/>
</dbReference>
<feature type="chain" id="PRO_5024330019" evidence="3">
    <location>
        <begin position="32"/>
        <end position="447"/>
    </location>
</feature>
<dbReference type="PANTHER" id="PTHR43649">
    <property type="entry name" value="ARABINOSE-BINDING PROTEIN-RELATED"/>
    <property type="match status" value="1"/>
</dbReference>
<dbReference type="SUPFAM" id="SSF53850">
    <property type="entry name" value="Periplasmic binding protein-like II"/>
    <property type="match status" value="1"/>
</dbReference>
<organism evidence="4 5">
    <name type="scientific">Rhodovastum atsumiense</name>
    <dbReference type="NCBI Taxonomy" id="504468"/>
    <lineage>
        <taxon>Bacteria</taxon>
        <taxon>Pseudomonadati</taxon>
        <taxon>Pseudomonadota</taxon>
        <taxon>Alphaproteobacteria</taxon>
        <taxon>Acetobacterales</taxon>
        <taxon>Acetobacteraceae</taxon>
        <taxon>Rhodovastum</taxon>
    </lineage>
</organism>
<dbReference type="InterPro" id="IPR006059">
    <property type="entry name" value="SBP"/>
</dbReference>
<evidence type="ECO:0000313" key="5">
    <source>
        <dbReference type="Proteomes" id="UP000325255"/>
    </source>
</evidence>
<comment type="subcellular location">
    <subcellularLocation>
        <location evidence="1">Periplasm</location>
    </subcellularLocation>
</comment>
<name>A0A5M6IS18_9PROT</name>
<keyword evidence="3" id="KW-0732">Signal</keyword>
<evidence type="ECO:0000313" key="4">
    <source>
        <dbReference type="EMBL" id="KAA5611084.1"/>
    </source>
</evidence>
<dbReference type="RefSeq" id="WP_150041823.1">
    <property type="nucleotide sequence ID" value="NZ_OW485601.1"/>
</dbReference>
<accession>A0A5M6IS18</accession>
<evidence type="ECO:0000256" key="3">
    <source>
        <dbReference type="SAM" id="SignalP"/>
    </source>
</evidence>
<dbReference type="EMBL" id="VWPK01000024">
    <property type="protein sequence ID" value="KAA5611084.1"/>
    <property type="molecule type" value="Genomic_DNA"/>
</dbReference>
<sequence>MPRGKLSRRKALTLGAATAALPLVHIRTAGAAGKLTIGFWDHWVPVGNEAMRKMVAKWADQTKTEVSIDFITSVGNKNLLTIAAEAQAKTGHDIQTFPTWEVLNNARNLEPMDDVAKRLTAKYGSFDPIVDYLARSDGRYHAIPTYVGSQNKPCCGRIDLFRQHVGMDLPARFPAAAGMGPDYDQWTWEAFLAAAEKCHKAGTPFGMPLGQFPDAIDWTGAVFRSFGATLVNEKGEVTVKSDQVTQVLEWFRKLCAVLPGDVYSWDDASNNRALISGKASLIMNPPSAWAVARKDNPQVAENLWTFPPPAGPAGRFVPYLPYFWGIWQFARNKSAAKDLLEWLMQREQAEVLISAVSGYDLPPFASMTDFPVWQNEGPPKGTIANYPLKPVHKDRASVAAFPAPPDIAVQIYNQATMTKMVARVAQSNEPIPRVIAWAAGELEGFAR</sequence>
<gene>
    <name evidence="4" type="ORF">F1189_15925</name>
</gene>
<dbReference type="Proteomes" id="UP000325255">
    <property type="component" value="Unassembled WGS sequence"/>
</dbReference>
<evidence type="ECO:0000256" key="1">
    <source>
        <dbReference type="ARBA" id="ARBA00004418"/>
    </source>
</evidence>
<keyword evidence="5" id="KW-1185">Reference proteome</keyword>
<dbReference type="InterPro" id="IPR050490">
    <property type="entry name" value="Bact_solute-bd_prot1"/>
</dbReference>
<proteinExistence type="inferred from homology"/>
<dbReference type="PROSITE" id="PS51318">
    <property type="entry name" value="TAT"/>
    <property type="match status" value="1"/>
</dbReference>
<comment type="similarity">
    <text evidence="2">Belongs to the bacterial solute-binding protein 1 family.</text>
</comment>
<feature type="signal peptide" evidence="3">
    <location>
        <begin position="1"/>
        <end position="31"/>
    </location>
</feature>
<dbReference type="OrthoDB" id="8133706at2"/>
<reference evidence="4 5" key="1">
    <citation type="submission" date="2019-09" db="EMBL/GenBank/DDBJ databases">
        <title>Genome sequence of Rhodovastum atsumiense, a diverse member of the Acetobacteraceae family of non-sulfur purple photosynthetic bacteria.</title>
        <authorList>
            <person name="Meyer T."/>
            <person name="Kyndt J."/>
        </authorList>
    </citation>
    <scope>NUCLEOTIDE SEQUENCE [LARGE SCALE GENOMIC DNA]</scope>
    <source>
        <strain evidence="4 5">DSM 21279</strain>
    </source>
</reference>
<comment type="caution">
    <text evidence="4">The sequence shown here is derived from an EMBL/GenBank/DDBJ whole genome shotgun (WGS) entry which is preliminary data.</text>
</comment>